<name>A0ABP0WIR2_9BRYO</name>
<dbReference type="EMBL" id="OZ020114">
    <property type="protein sequence ID" value="CAK9266763.1"/>
    <property type="molecule type" value="Genomic_DNA"/>
</dbReference>
<feature type="compositionally biased region" description="Basic and acidic residues" evidence="1">
    <location>
        <begin position="453"/>
        <end position="467"/>
    </location>
</feature>
<feature type="region of interest" description="Disordered" evidence="1">
    <location>
        <begin position="453"/>
        <end position="477"/>
    </location>
</feature>
<evidence type="ECO:0000313" key="3">
    <source>
        <dbReference type="Proteomes" id="UP001497444"/>
    </source>
</evidence>
<sequence>MLKLADWRHSLRLSWRRSSAPKLQRPWKKKHAAVILRKNFGYIFCRGDKIARSGREGIEPGSMQKRSDQERTASSHSQDKATLSFSDSSDMQVGIPGVIPFTWEEQPGRPKQALRPSSALVHQSIHDPFRGSICRGSMKRGSIPRAAPPPEITTVAGFEETSSSTSSDEDSAGLEARVMRLNLKASLMGVHILDDETEMFFSRQLSNASSTNTVSSGYGASSFPHTIGGAVPFKWEVEPGKPLQLQLDPSSSSNPHETRNLTGPLQLPPPPGSRASTSGSLYSQGHQLIRISAGGGSAALQGPDHHQSSSQKTHHHQSHHLGLKILRKPARESSSETLDRHFGHYDCDLTYEADATAASTATSPTSTLDHAETSISSDPDFFTEERELLCAAAATTHLRQFKKLVGVGSGSSQLAQCLLGLTEMADDTTDEDDIILDGNATGDWQIAPETELRTHDQQTDDAHERKQLGAGSFERQEPREFVGLPDEVCSLEWSIVPYRRTRRRIRNNCDDGGPGKLEEISAGSSSPTTTTQQERWSSNSSSWNLSLVAQTPKMLNAMNVPPSAAALGKTPVSCATNPQSAPEQQVGKMLMGARLETGTSVVRQVRRLHSARASSSCSSNTNCEEDPQQHGRMIINKWERYSDSAMSSSAPPSTAADQQQLGFEAYDRPEEVVHTVDEEDFPFSPIASSFVFEENNNSVEFSSRGGGEGGGALSAGMIPKAVGPIVQEFTTTNTIVPQFQNQLPREFYEEDSRVLTSDNSVTSNELTYSLETGALEPQQQQWVPTKSFHYIRGNGTDMVHELSFSSSAAFSHGYLELLNTSGRFSIDLQRSPRLERHRSSSSRLQQQYNHKSSTPEVLIRIMKDATNLNNPKKKTTKKQQPPPSKTSCSQCKCLPVPRKGFLGRCLSSNHQRPRLAVTNSFDDTLMRTVNEHAPTGPFQFF</sequence>
<feature type="compositionally biased region" description="Polar residues" evidence="1">
    <location>
        <begin position="80"/>
        <end position="91"/>
    </location>
</feature>
<dbReference type="PANTHER" id="PTHR37767">
    <property type="entry name" value="HYDROXYPROLINE-RICH GLYCOPROTEIN FAMILY PROTEIN"/>
    <property type="match status" value="1"/>
</dbReference>
<proteinExistence type="predicted"/>
<evidence type="ECO:0000256" key="1">
    <source>
        <dbReference type="SAM" id="MobiDB-lite"/>
    </source>
</evidence>
<feature type="region of interest" description="Disordered" evidence="1">
    <location>
        <begin position="295"/>
        <end position="337"/>
    </location>
</feature>
<feature type="region of interest" description="Disordered" evidence="1">
    <location>
        <begin position="243"/>
        <end position="282"/>
    </location>
</feature>
<dbReference type="PANTHER" id="PTHR37767:SF1">
    <property type="entry name" value="HYDROXYPROLINE-RICH GLYCOPROTEIN FAMILY PROTEIN"/>
    <property type="match status" value="1"/>
</dbReference>
<gene>
    <name evidence="2" type="ORF">CSSPJE1EN1_LOCUS12241</name>
</gene>
<protein>
    <submittedName>
        <fullName evidence="2">Uncharacterized protein</fullName>
    </submittedName>
</protein>
<feature type="compositionally biased region" description="Basic and acidic residues" evidence="1">
    <location>
        <begin position="65"/>
        <end position="79"/>
    </location>
</feature>
<feature type="compositionally biased region" description="Polar residues" evidence="1">
    <location>
        <begin position="522"/>
        <end position="535"/>
    </location>
</feature>
<feature type="region of interest" description="Disordered" evidence="1">
    <location>
        <begin position="53"/>
        <end position="91"/>
    </location>
</feature>
<reference evidence="2" key="1">
    <citation type="submission" date="2024-02" db="EMBL/GenBank/DDBJ databases">
        <authorList>
            <consortium name="ELIXIR-Norway"/>
            <consortium name="Elixir Norway"/>
        </authorList>
    </citation>
    <scope>NUCLEOTIDE SEQUENCE</scope>
</reference>
<evidence type="ECO:0000313" key="2">
    <source>
        <dbReference type="EMBL" id="CAK9266763.1"/>
    </source>
</evidence>
<dbReference type="Proteomes" id="UP001497444">
    <property type="component" value="Chromosome 19"/>
</dbReference>
<organism evidence="2 3">
    <name type="scientific">Sphagnum jensenii</name>
    <dbReference type="NCBI Taxonomy" id="128206"/>
    <lineage>
        <taxon>Eukaryota</taxon>
        <taxon>Viridiplantae</taxon>
        <taxon>Streptophyta</taxon>
        <taxon>Embryophyta</taxon>
        <taxon>Bryophyta</taxon>
        <taxon>Sphagnophytina</taxon>
        <taxon>Sphagnopsida</taxon>
        <taxon>Sphagnales</taxon>
        <taxon>Sphagnaceae</taxon>
        <taxon>Sphagnum</taxon>
    </lineage>
</organism>
<dbReference type="Pfam" id="PF05097">
    <property type="entry name" value="DUF688"/>
    <property type="match status" value="1"/>
</dbReference>
<keyword evidence="3" id="KW-1185">Reference proteome</keyword>
<accession>A0ABP0WIR2</accession>
<feature type="region of interest" description="Disordered" evidence="1">
    <location>
        <begin position="506"/>
        <end position="541"/>
    </location>
</feature>
<feature type="region of interest" description="Disordered" evidence="1">
    <location>
        <begin position="832"/>
        <end position="889"/>
    </location>
</feature>
<feature type="compositionally biased region" description="Basic residues" evidence="1">
    <location>
        <begin position="312"/>
        <end position="328"/>
    </location>
</feature>
<dbReference type="InterPro" id="IPR007789">
    <property type="entry name" value="DUF688"/>
</dbReference>
<feature type="compositionally biased region" description="Polar residues" evidence="1">
    <location>
        <begin position="844"/>
        <end position="855"/>
    </location>
</feature>